<keyword evidence="4" id="KW-0067">ATP-binding</keyword>
<dbReference type="PANTHER" id="PTHR45766">
    <property type="entry name" value="DNA ANNEALING HELICASE AND ENDONUCLEASE ZRANB3 FAMILY MEMBER"/>
    <property type="match status" value="1"/>
</dbReference>
<dbReference type="PROSITE" id="PS51194">
    <property type="entry name" value="HELICASE_CTER"/>
    <property type="match status" value="1"/>
</dbReference>
<dbReference type="Gene3D" id="3.40.50.10810">
    <property type="entry name" value="Tandem AAA-ATPase domain"/>
    <property type="match status" value="1"/>
</dbReference>
<dbReference type="SMART" id="SM00490">
    <property type="entry name" value="HELICc"/>
    <property type="match status" value="1"/>
</dbReference>
<proteinExistence type="predicted"/>
<evidence type="ECO:0000259" key="2">
    <source>
        <dbReference type="PROSITE" id="PS51192"/>
    </source>
</evidence>
<feature type="domain" description="Helicase ATP-binding" evidence="2">
    <location>
        <begin position="261"/>
        <end position="421"/>
    </location>
</feature>
<evidence type="ECO:0000313" key="5">
    <source>
        <dbReference type="Proteomes" id="UP000239861"/>
    </source>
</evidence>
<dbReference type="CDD" id="cd10311">
    <property type="entry name" value="PLDc_N_DEXD_c"/>
    <property type="match status" value="1"/>
</dbReference>
<evidence type="ECO:0000259" key="3">
    <source>
        <dbReference type="PROSITE" id="PS51194"/>
    </source>
</evidence>
<dbReference type="GO" id="GO:0006281">
    <property type="term" value="P:DNA repair"/>
    <property type="evidence" value="ECO:0007669"/>
    <property type="project" value="TreeGrafter"/>
</dbReference>
<dbReference type="GO" id="GO:0005524">
    <property type="term" value="F:ATP binding"/>
    <property type="evidence" value="ECO:0007669"/>
    <property type="project" value="InterPro"/>
</dbReference>
<reference evidence="4 5" key="1">
    <citation type="submission" date="2018-02" db="EMBL/GenBank/DDBJ databases">
        <title>Subsurface microbial communities from deep shales in Ohio and West Virginia, USA.</title>
        <authorList>
            <person name="Wrighton K."/>
        </authorList>
    </citation>
    <scope>NUCLEOTIDE SEQUENCE [LARGE SCALE GENOMIC DNA]</scope>
    <source>
        <strain evidence="4 5">MARC-MIP3H16</strain>
    </source>
</reference>
<evidence type="ECO:0000313" key="4">
    <source>
        <dbReference type="EMBL" id="PPK57713.1"/>
    </source>
</evidence>
<dbReference type="InterPro" id="IPR001650">
    <property type="entry name" value="Helicase_C-like"/>
</dbReference>
<comment type="caution">
    <text evidence="4">The sequence shown here is derived from an EMBL/GenBank/DDBJ whole genome shotgun (WGS) entry which is preliminary data.</text>
</comment>
<gene>
    <name evidence="4" type="ORF">B0F89_1452</name>
</gene>
<organism evidence="4 5">
    <name type="scientific">Malaciobacter marinus</name>
    <dbReference type="NCBI Taxonomy" id="505249"/>
    <lineage>
        <taxon>Bacteria</taxon>
        <taxon>Pseudomonadati</taxon>
        <taxon>Campylobacterota</taxon>
        <taxon>Epsilonproteobacteria</taxon>
        <taxon>Campylobacterales</taxon>
        <taxon>Arcobacteraceae</taxon>
        <taxon>Malaciobacter</taxon>
    </lineage>
</organism>
<protein>
    <submittedName>
        <fullName evidence="4">SNF2 family DNA or RNA helicase</fullName>
    </submittedName>
</protein>
<name>A0AB36ZRM2_9BACT</name>
<sequence length="1078" mass="124069">MIKTFDNRINVVGDDLKNSIGINSKLSVASSIFSIYGFESLKKELSKIEELRFIFTDPTFVKTDQNRKDARFFEISSLNRQKSINGSDFEINLKNELKGRTIAKECRKWCEQKVRFKSNKGNGAIAPMLIVDNDIDKSTYLNLNEFSSAGFGYKKDNTLLGAITKMEDSTTTQNFLTNFDNVWNDKEILKDITDEVISYIDNLYKENSPEFIYYLVLYHIFNEFLEDLSEDELANEKTGFKDSVIWSKLYDFQKDAVLGLINKLEKFNGCILADSVGLGKTFSALGVIKYYQERNKSILVLCPKKLGDNWKTFLNNYDDNPLLKDRFNYDVLYHTDILREKGFSNGIDLSRVNWSNYDLIVIDESHNFRNNDARKKKITRYQKLLNIIKTGVRTKLLMLSATPVNNRFTDLKNQIALAYEGQTNLVDTKLNISTSIDAVLRKAQKTFNDWSDLSVEQRTTQNLLKELNKNYDFFKLLDSITMARSRRHIEKYYNMSSIGKFPTRLKPRAIHTNLTELNDIMSIEDIYKRLSSFNMSVYSPFSYIFSSRLEFYSDLYDTDVGNNSTLKQSSREESLKKLMRVNFLKRLESSVDSFRITLNNFSSNIIDILDKIDDFETNGLGLVDEFDSSSLEDSEEDWLDEEFSIGKKVQINLADMDTKSWRVDLENDLEIAQNILKDMNKILPSEDTKLNKLKEEIQNKLTNPINENNNKIIIFTAFAHTANYLYTQLKEFNLSLGLQSAKITGSGTNQTTLNIDKQFNNILSHFSPLSKSLNLKDPTKQIDVLIATDCISEGQNLQDCDTLINYDIHWNPVRIIQRFGRVDRIGSKNNYIQLINFWPNLSLDEYINLKNRVETRMFMVDTTATGEDNVLTNESTDMDFRKQQLQKLQSEVVDIEDMDNSISITDLGLNDFRMDLLNYIEQKGDIANVSNGIHTVCQKDTSKNLDDGVIFVLKNINQNVNIDNTNQLHPFYLVHINKDAEVISNHLSVKNILDTIRYLCKGKDEPIASVYEPFNEETKDGKNMGEYSSLLNEAISSIIDTKDETDIESLFSSGGTSILENEIKGLDDFELIAFIVIR</sequence>
<dbReference type="GO" id="GO:0016787">
    <property type="term" value="F:hydrolase activity"/>
    <property type="evidence" value="ECO:0007669"/>
    <property type="project" value="UniProtKB-KW"/>
</dbReference>
<dbReference type="RefSeq" id="WP_104412869.1">
    <property type="nucleotide sequence ID" value="NZ_PTIW01000045.1"/>
</dbReference>
<dbReference type="EMBL" id="PTIW01000045">
    <property type="protein sequence ID" value="PPK57713.1"/>
    <property type="molecule type" value="Genomic_DNA"/>
</dbReference>
<dbReference type="GO" id="GO:0031297">
    <property type="term" value="P:replication fork processing"/>
    <property type="evidence" value="ECO:0007669"/>
    <property type="project" value="TreeGrafter"/>
</dbReference>
<dbReference type="Gene3D" id="3.40.50.300">
    <property type="entry name" value="P-loop containing nucleotide triphosphate hydrolases"/>
    <property type="match status" value="1"/>
</dbReference>
<dbReference type="InterPro" id="IPR038718">
    <property type="entry name" value="SNF2-like_sf"/>
</dbReference>
<accession>A0AB36ZRM2</accession>
<dbReference type="InterPro" id="IPR027417">
    <property type="entry name" value="P-loop_NTPase"/>
</dbReference>
<dbReference type="SUPFAM" id="SSF52540">
    <property type="entry name" value="P-loop containing nucleoside triphosphate hydrolases"/>
    <property type="match status" value="2"/>
</dbReference>
<dbReference type="SMART" id="SM00487">
    <property type="entry name" value="DEXDc"/>
    <property type="match status" value="1"/>
</dbReference>
<dbReference type="CDD" id="cd18793">
    <property type="entry name" value="SF2_C_SNF"/>
    <property type="match status" value="1"/>
</dbReference>
<keyword evidence="4" id="KW-0347">Helicase</keyword>
<dbReference type="Proteomes" id="UP000239861">
    <property type="component" value="Unassembled WGS sequence"/>
</dbReference>
<dbReference type="InterPro" id="IPR014001">
    <property type="entry name" value="Helicase_ATP-bd"/>
</dbReference>
<dbReference type="InterPro" id="IPR049730">
    <property type="entry name" value="SNF2/RAD54-like_C"/>
</dbReference>
<evidence type="ECO:0000256" key="1">
    <source>
        <dbReference type="ARBA" id="ARBA00022801"/>
    </source>
</evidence>
<dbReference type="PANTHER" id="PTHR45766:SF6">
    <property type="entry name" value="SWI_SNF-RELATED MATRIX-ASSOCIATED ACTIN-DEPENDENT REGULATOR OF CHROMATIN SUBFAMILY A-LIKE PROTEIN 1"/>
    <property type="match status" value="1"/>
</dbReference>
<dbReference type="PROSITE" id="PS51192">
    <property type="entry name" value="HELICASE_ATP_BIND_1"/>
    <property type="match status" value="1"/>
</dbReference>
<dbReference type="AlphaFoldDB" id="A0AB36ZRM2"/>
<keyword evidence="1" id="KW-0378">Hydrolase</keyword>
<dbReference type="Pfam" id="PF00176">
    <property type="entry name" value="SNF2-rel_dom"/>
    <property type="match status" value="1"/>
</dbReference>
<keyword evidence="4" id="KW-0547">Nucleotide-binding</keyword>
<dbReference type="GO" id="GO:0004386">
    <property type="term" value="F:helicase activity"/>
    <property type="evidence" value="ECO:0007669"/>
    <property type="project" value="UniProtKB-KW"/>
</dbReference>
<feature type="domain" description="Helicase C-terminal" evidence="3">
    <location>
        <begin position="689"/>
        <end position="871"/>
    </location>
</feature>
<dbReference type="InterPro" id="IPR000330">
    <property type="entry name" value="SNF2_N"/>
</dbReference>
<dbReference type="Pfam" id="PF00271">
    <property type="entry name" value="Helicase_C"/>
    <property type="match status" value="1"/>
</dbReference>